<sequence length="348" mass="36635">MTLPEEPPRSLRLRLDRMALAANWRALDRLSGEAMAGAAVKADAYGLGVDAVVPALCDAGSRHFFLAHWSEVAAVLEHVAGSAISVLHGVRNAEEAAFAQATGVIPTINSLRQAKLWTESGGGTCHLMVDTGINRLGMALAELGDPLVQSLDVDILMSHLASADEASPQNARQLGLFHQATQQVQAGRLSLANSAGIMLGTDYHFDLTRPGLALYGGIAHPGLAGHIAQVAYPQAAIIQTRQLTAGDSVGYNALWTARQPTRVGTVSIGYADGFLRTMGPGSALQHAGDLLPVLGRVSMDMIVVDLTGSDAEEGDFIDLPGDLPALAQSSGLSQYEILTLMGRRFDRG</sequence>
<keyword evidence="5 7" id="KW-0663">Pyridoxal phosphate</keyword>
<feature type="modified residue" description="N6-(pyridoxal phosphate)lysine" evidence="7">
    <location>
        <position position="41"/>
    </location>
</feature>
<evidence type="ECO:0000256" key="2">
    <source>
        <dbReference type="ARBA" id="ARBA00001933"/>
    </source>
</evidence>
<evidence type="ECO:0000259" key="9">
    <source>
        <dbReference type="SMART" id="SM01005"/>
    </source>
</evidence>
<feature type="domain" description="Alanine racemase C-terminal" evidence="9">
    <location>
        <begin position="230"/>
        <end position="348"/>
    </location>
</feature>
<dbReference type="PRINTS" id="PR00992">
    <property type="entry name" value="ALARACEMASE"/>
</dbReference>
<dbReference type="AlphaFoldDB" id="A0A0H0XPE8"/>
<dbReference type="STRING" id="874156.GCA_001021555_01470"/>
<dbReference type="PANTHER" id="PTHR30511:SF0">
    <property type="entry name" value="ALANINE RACEMASE, CATABOLIC-RELATED"/>
    <property type="match status" value="1"/>
</dbReference>
<evidence type="ECO:0000256" key="5">
    <source>
        <dbReference type="ARBA" id="ARBA00022898"/>
    </source>
</evidence>
<dbReference type="GO" id="GO:0030170">
    <property type="term" value="F:pyridoxal phosphate binding"/>
    <property type="evidence" value="ECO:0007669"/>
    <property type="project" value="TreeGrafter"/>
</dbReference>
<dbReference type="Pfam" id="PF00842">
    <property type="entry name" value="Ala_racemase_C"/>
    <property type="match status" value="1"/>
</dbReference>
<dbReference type="Proteomes" id="UP000053455">
    <property type="component" value="Unassembled WGS sequence"/>
</dbReference>
<dbReference type="InterPro" id="IPR009006">
    <property type="entry name" value="Ala_racemase/Decarboxylase_C"/>
</dbReference>
<dbReference type="SUPFAM" id="SSF50621">
    <property type="entry name" value="Alanine racemase C-terminal domain-like"/>
    <property type="match status" value="1"/>
</dbReference>
<comment type="cofactor">
    <cofactor evidence="2 7">
        <name>pyridoxal 5'-phosphate</name>
        <dbReference type="ChEBI" id="CHEBI:597326"/>
    </cofactor>
</comment>
<dbReference type="GO" id="GO:0005829">
    <property type="term" value="C:cytosol"/>
    <property type="evidence" value="ECO:0007669"/>
    <property type="project" value="TreeGrafter"/>
</dbReference>
<dbReference type="InterPro" id="IPR029066">
    <property type="entry name" value="PLP-binding_barrel"/>
</dbReference>
<evidence type="ECO:0000256" key="6">
    <source>
        <dbReference type="ARBA" id="ARBA00023235"/>
    </source>
</evidence>
<dbReference type="NCBIfam" id="TIGR00492">
    <property type="entry name" value="alr"/>
    <property type="match status" value="1"/>
</dbReference>
<organism evidence="10 11">
    <name type="scientific">Aurantiacibacter marinus</name>
    <dbReference type="NCBI Taxonomy" id="874156"/>
    <lineage>
        <taxon>Bacteria</taxon>
        <taxon>Pseudomonadati</taxon>
        <taxon>Pseudomonadota</taxon>
        <taxon>Alphaproteobacteria</taxon>
        <taxon>Sphingomonadales</taxon>
        <taxon>Erythrobacteraceae</taxon>
        <taxon>Aurantiacibacter</taxon>
    </lineage>
</organism>
<dbReference type="InterPro" id="IPR001608">
    <property type="entry name" value="Ala_racemase_N"/>
</dbReference>
<keyword evidence="11" id="KW-1185">Reference proteome</keyword>
<accession>A0A0H0XPE8</accession>
<dbReference type="SUPFAM" id="SSF51419">
    <property type="entry name" value="PLP-binding barrel"/>
    <property type="match status" value="1"/>
</dbReference>
<evidence type="ECO:0000256" key="7">
    <source>
        <dbReference type="PIRSR" id="PIRSR600821-50"/>
    </source>
</evidence>
<keyword evidence="6" id="KW-0413">Isomerase</keyword>
<dbReference type="PANTHER" id="PTHR30511">
    <property type="entry name" value="ALANINE RACEMASE"/>
    <property type="match status" value="1"/>
</dbReference>
<dbReference type="InterPro" id="IPR020622">
    <property type="entry name" value="Ala_racemase_pyridoxalP-BS"/>
</dbReference>
<dbReference type="PATRIC" id="fig|874156.12.peg.1892"/>
<protein>
    <recommendedName>
        <fullName evidence="4">alanine racemase</fullName>
        <ecNumber evidence="4">5.1.1.1</ecNumber>
    </recommendedName>
</protein>
<comment type="caution">
    <text evidence="10">The sequence shown here is derived from an EMBL/GenBank/DDBJ whole genome shotgun (WGS) entry which is preliminary data.</text>
</comment>
<dbReference type="CDD" id="cd00430">
    <property type="entry name" value="PLPDE_III_AR"/>
    <property type="match status" value="1"/>
</dbReference>
<dbReference type="Pfam" id="PF01168">
    <property type="entry name" value="Ala_racemase_N"/>
    <property type="match status" value="1"/>
</dbReference>
<comment type="similarity">
    <text evidence="3">Belongs to the alanine racemase family.</text>
</comment>
<feature type="binding site" evidence="8">
    <location>
        <position position="299"/>
    </location>
    <ligand>
        <name>substrate</name>
    </ligand>
</feature>
<proteinExistence type="inferred from homology"/>
<name>A0A0H0XPE8_9SPHN</name>
<gene>
    <name evidence="10" type="ORF">AAV99_09235</name>
</gene>
<dbReference type="RefSeq" id="WP_047093686.1">
    <property type="nucleotide sequence ID" value="NZ_LBHU01000002.1"/>
</dbReference>
<dbReference type="Gene3D" id="2.40.37.10">
    <property type="entry name" value="Lyase, Ornithine Decarboxylase, Chain A, domain 1"/>
    <property type="match status" value="1"/>
</dbReference>
<comment type="catalytic activity">
    <reaction evidence="1">
        <text>L-alanine = D-alanine</text>
        <dbReference type="Rhea" id="RHEA:20249"/>
        <dbReference type="ChEBI" id="CHEBI:57416"/>
        <dbReference type="ChEBI" id="CHEBI:57972"/>
        <dbReference type="EC" id="5.1.1.1"/>
    </reaction>
</comment>
<evidence type="ECO:0000256" key="3">
    <source>
        <dbReference type="ARBA" id="ARBA00007880"/>
    </source>
</evidence>
<dbReference type="GO" id="GO:0030632">
    <property type="term" value="P:D-alanine biosynthetic process"/>
    <property type="evidence" value="ECO:0007669"/>
    <property type="project" value="TreeGrafter"/>
</dbReference>
<dbReference type="InterPro" id="IPR011079">
    <property type="entry name" value="Ala_racemase_C"/>
</dbReference>
<dbReference type="PROSITE" id="PS00395">
    <property type="entry name" value="ALANINE_RACEMASE"/>
    <property type="match status" value="1"/>
</dbReference>
<reference evidence="10 11" key="1">
    <citation type="submission" date="2015-04" db="EMBL/GenBank/DDBJ databases">
        <title>The draft genome sequence of Erythrobacter marinus HWDM-33.</title>
        <authorList>
            <person name="Zhuang L."/>
            <person name="Liu Y."/>
            <person name="Shao Z."/>
        </authorList>
    </citation>
    <scope>NUCLEOTIDE SEQUENCE [LARGE SCALE GENOMIC DNA]</scope>
    <source>
        <strain evidence="10 11">HWDM-33</strain>
    </source>
</reference>
<dbReference type="Gene3D" id="3.20.20.10">
    <property type="entry name" value="Alanine racemase"/>
    <property type="match status" value="1"/>
</dbReference>
<feature type="binding site" evidence="8">
    <location>
        <position position="135"/>
    </location>
    <ligand>
        <name>substrate</name>
    </ligand>
</feature>
<evidence type="ECO:0000313" key="11">
    <source>
        <dbReference type="Proteomes" id="UP000053455"/>
    </source>
</evidence>
<dbReference type="EC" id="5.1.1.1" evidence="4"/>
<dbReference type="OrthoDB" id="9813814at2"/>
<dbReference type="SMART" id="SM01005">
    <property type="entry name" value="Ala_racemase_C"/>
    <property type="match status" value="1"/>
</dbReference>
<evidence type="ECO:0000256" key="8">
    <source>
        <dbReference type="PIRSR" id="PIRSR600821-52"/>
    </source>
</evidence>
<evidence type="ECO:0000256" key="4">
    <source>
        <dbReference type="ARBA" id="ARBA00013089"/>
    </source>
</evidence>
<dbReference type="GO" id="GO:0008784">
    <property type="term" value="F:alanine racemase activity"/>
    <property type="evidence" value="ECO:0007669"/>
    <property type="project" value="UniProtKB-EC"/>
</dbReference>
<evidence type="ECO:0000256" key="1">
    <source>
        <dbReference type="ARBA" id="ARBA00000316"/>
    </source>
</evidence>
<evidence type="ECO:0000313" key="10">
    <source>
        <dbReference type="EMBL" id="KLI63871.1"/>
    </source>
</evidence>
<dbReference type="EMBL" id="LBHU01000002">
    <property type="protein sequence ID" value="KLI63871.1"/>
    <property type="molecule type" value="Genomic_DNA"/>
</dbReference>
<dbReference type="InterPro" id="IPR000821">
    <property type="entry name" value="Ala_racemase"/>
</dbReference>